<dbReference type="EMBL" id="CP158281">
    <property type="protein sequence ID" value="XBV90466.1"/>
    <property type="molecule type" value="Genomic_DNA"/>
</dbReference>
<protein>
    <submittedName>
        <fullName evidence="3">YceI family protein</fullName>
    </submittedName>
</protein>
<feature type="domain" description="Lipid/polyisoprenoid-binding YceI-like" evidence="2">
    <location>
        <begin position="12"/>
        <end position="180"/>
    </location>
</feature>
<comment type="similarity">
    <text evidence="1">Belongs to the UPF0312 family.</text>
</comment>
<name>A0AAU7UPE8_9MICO</name>
<dbReference type="KEGG" id="bkr:AAFP32_07035"/>
<dbReference type="PANTHER" id="PTHR34406:SF1">
    <property type="entry name" value="PROTEIN YCEI"/>
    <property type="match status" value="1"/>
</dbReference>
<dbReference type="Gene3D" id="2.40.128.110">
    <property type="entry name" value="Lipid/polyisoprenoid-binding, YceI-like"/>
    <property type="match status" value="1"/>
</dbReference>
<dbReference type="Pfam" id="PF04264">
    <property type="entry name" value="YceI"/>
    <property type="match status" value="1"/>
</dbReference>
<evidence type="ECO:0000259" key="2">
    <source>
        <dbReference type="SMART" id="SM00867"/>
    </source>
</evidence>
<dbReference type="InterPro" id="IPR036761">
    <property type="entry name" value="TTHA0802/YceI-like_sf"/>
</dbReference>
<proteinExistence type="inferred from homology"/>
<accession>A0AAU7UPE8</accession>
<organism evidence="3">
    <name type="scientific">Brevibacterium koreense</name>
    <dbReference type="NCBI Taxonomy" id="3140787"/>
    <lineage>
        <taxon>Bacteria</taxon>
        <taxon>Bacillati</taxon>
        <taxon>Actinomycetota</taxon>
        <taxon>Actinomycetes</taxon>
        <taxon>Micrococcales</taxon>
        <taxon>Brevibacteriaceae</taxon>
        <taxon>Brevibacterium</taxon>
    </lineage>
</organism>
<sequence length="184" mass="19802">MTALPQGLTAGIWNIDPVHSEFTFTARHAGVSKVRGHFEDIAGSVKVGETLEDSTVTAEADVESITTRNPQRDGHLKSSDFFEAENNPKLTFKSTGINAISNDEFELVGELTMRGVTKEVTFATEFSGVATDPNENQVAGLSAAATVDRKDFGMEFNAVLGGGELLVSNKIKIELELELELVKA</sequence>
<dbReference type="RefSeq" id="WP_350271212.1">
    <property type="nucleotide sequence ID" value="NZ_CP158281.1"/>
</dbReference>
<gene>
    <name evidence="3" type="ORF">AAFP32_07035</name>
</gene>
<dbReference type="InterPro" id="IPR007372">
    <property type="entry name" value="Lipid/polyisoprenoid-bd_YceI"/>
</dbReference>
<dbReference type="PANTHER" id="PTHR34406">
    <property type="entry name" value="PROTEIN YCEI"/>
    <property type="match status" value="1"/>
</dbReference>
<evidence type="ECO:0000256" key="1">
    <source>
        <dbReference type="ARBA" id="ARBA00008812"/>
    </source>
</evidence>
<dbReference type="SUPFAM" id="SSF101874">
    <property type="entry name" value="YceI-like"/>
    <property type="match status" value="1"/>
</dbReference>
<dbReference type="AlphaFoldDB" id="A0AAU7UPE8"/>
<dbReference type="SMART" id="SM00867">
    <property type="entry name" value="YceI"/>
    <property type="match status" value="1"/>
</dbReference>
<reference evidence="3" key="1">
    <citation type="submission" date="2024-06" db="EMBL/GenBank/DDBJ databases">
        <title>Brevibacterium koreense sp. nov., isolated from jogae-jeotgal, a Korean fermented seafood.</title>
        <authorList>
            <person name="Whon T.W."/>
            <person name="Nam S."/>
            <person name="Kim Y."/>
        </authorList>
    </citation>
    <scope>NUCLEOTIDE SEQUENCE</scope>
    <source>
        <strain evidence="3">CBA3109</strain>
    </source>
</reference>
<evidence type="ECO:0000313" key="3">
    <source>
        <dbReference type="EMBL" id="XBV90466.1"/>
    </source>
</evidence>